<comment type="caution">
    <text evidence="3">The sequence shown here is derived from an EMBL/GenBank/DDBJ whole genome shotgun (WGS) entry which is preliminary data.</text>
</comment>
<name>A0AAW0E3P5_9AGAR</name>
<feature type="transmembrane region" description="Helical" evidence="1">
    <location>
        <begin position="88"/>
        <end position="109"/>
    </location>
</feature>
<gene>
    <name evidence="3" type="ORF">R3P38DRAFT_3253171</name>
</gene>
<evidence type="ECO:0000256" key="1">
    <source>
        <dbReference type="SAM" id="Phobius"/>
    </source>
</evidence>
<organism evidence="3 4">
    <name type="scientific">Favolaschia claudopus</name>
    <dbReference type="NCBI Taxonomy" id="2862362"/>
    <lineage>
        <taxon>Eukaryota</taxon>
        <taxon>Fungi</taxon>
        <taxon>Dikarya</taxon>
        <taxon>Basidiomycota</taxon>
        <taxon>Agaricomycotina</taxon>
        <taxon>Agaricomycetes</taxon>
        <taxon>Agaricomycetidae</taxon>
        <taxon>Agaricales</taxon>
        <taxon>Marasmiineae</taxon>
        <taxon>Mycenaceae</taxon>
        <taxon>Favolaschia</taxon>
    </lineage>
</organism>
<keyword evidence="1" id="KW-1133">Transmembrane helix</keyword>
<feature type="transmembrane region" description="Helical" evidence="1">
    <location>
        <begin position="200"/>
        <end position="222"/>
    </location>
</feature>
<accession>A0AAW0E3P5</accession>
<evidence type="ECO:0000259" key="2">
    <source>
        <dbReference type="Pfam" id="PF20152"/>
    </source>
</evidence>
<evidence type="ECO:0000313" key="3">
    <source>
        <dbReference type="EMBL" id="KAK7058193.1"/>
    </source>
</evidence>
<feature type="transmembrane region" description="Helical" evidence="1">
    <location>
        <begin position="242"/>
        <end position="264"/>
    </location>
</feature>
<feature type="transmembrane region" description="Helical" evidence="1">
    <location>
        <begin position="270"/>
        <end position="289"/>
    </location>
</feature>
<dbReference type="AlphaFoldDB" id="A0AAW0E3P5"/>
<protein>
    <recommendedName>
        <fullName evidence="2">DUF6534 domain-containing protein</fullName>
    </recommendedName>
</protein>
<dbReference type="Proteomes" id="UP001362999">
    <property type="component" value="Unassembled WGS sequence"/>
</dbReference>
<keyword evidence="4" id="KW-1185">Reference proteome</keyword>
<feature type="transmembrane region" description="Helical" evidence="1">
    <location>
        <begin position="55"/>
        <end position="76"/>
    </location>
</feature>
<dbReference type="PANTHER" id="PTHR40465">
    <property type="entry name" value="CHROMOSOME 1, WHOLE GENOME SHOTGUN SEQUENCE"/>
    <property type="match status" value="1"/>
</dbReference>
<keyword evidence="1" id="KW-0812">Transmembrane</keyword>
<feature type="domain" description="DUF6534" evidence="2">
    <location>
        <begin position="207"/>
        <end position="293"/>
    </location>
</feature>
<sequence length="365" mass="40339">MPNKYILDVATYESDNCMHCAYTCPLPLAQMAPEFVPISAFPPGFEVVQLSGPLIVAYLLHWGLFGTLTIQLYLYYEAFPNDSAYHKRLVYGIYLIELVQTLLVTHDAFAMFGYGFGNVAALTNMHFDWLTVPIMSGLVAFVGQSFYASRVHALSKSRVVPSMILIISFASTIGGFVAGVFSFQAGDITLLNNRKTSITVGVWCGGSALSDILIAVFMTYYLSKSATGFRQTNILISRLIRLTIETGLITAVVALANLILFFAFPGHTYFGTPALIMPKLYANTILAVLNARFRIVDGRATYVSSADFTEIFVPTQASYVPGSVPRFRHTPVVSITQDLFSREQENVGEDVELEVIKQKSKYDRA</sequence>
<dbReference type="EMBL" id="JAWWNJ010000004">
    <property type="protein sequence ID" value="KAK7058193.1"/>
    <property type="molecule type" value="Genomic_DNA"/>
</dbReference>
<reference evidence="3 4" key="1">
    <citation type="journal article" date="2024" name="J Genomics">
        <title>Draft genome sequencing and assembly of Favolaschia claudopus CIRM-BRFM 2984 isolated from oak limbs.</title>
        <authorList>
            <person name="Navarro D."/>
            <person name="Drula E."/>
            <person name="Chaduli D."/>
            <person name="Cazenave R."/>
            <person name="Ahrendt S."/>
            <person name="Wang J."/>
            <person name="Lipzen A."/>
            <person name="Daum C."/>
            <person name="Barry K."/>
            <person name="Grigoriev I.V."/>
            <person name="Favel A."/>
            <person name="Rosso M.N."/>
            <person name="Martin F."/>
        </authorList>
    </citation>
    <scope>NUCLEOTIDE SEQUENCE [LARGE SCALE GENOMIC DNA]</scope>
    <source>
        <strain evidence="3 4">CIRM-BRFM 2984</strain>
    </source>
</reference>
<dbReference type="InterPro" id="IPR045339">
    <property type="entry name" value="DUF6534"/>
</dbReference>
<proteinExistence type="predicted"/>
<evidence type="ECO:0000313" key="4">
    <source>
        <dbReference type="Proteomes" id="UP001362999"/>
    </source>
</evidence>
<keyword evidence="1" id="KW-0472">Membrane</keyword>
<feature type="transmembrane region" description="Helical" evidence="1">
    <location>
        <begin position="159"/>
        <end position="180"/>
    </location>
</feature>
<feature type="transmembrane region" description="Helical" evidence="1">
    <location>
        <begin position="129"/>
        <end position="147"/>
    </location>
</feature>
<dbReference type="Pfam" id="PF20152">
    <property type="entry name" value="DUF6534"/>
    <property type="match status" value="1"/>
</dbReference>
<dbReference type="PANTHER" id="PTHR40465:SF1">
    <property type="entry name" value="DUF6534 DOMAIN-CONTAINING PROTEIN"/>
    <property type="match status" value="1"/>
</dbReference>